<comment type="caution">
    <text evidence="12">The sequence shown here is derived from an EMBL/GenBank/DDBJ whole genome shotgun (WGS) entry which is preliminary data.</text>
</comment>
<name>I1E2A9_9GAMM</name>
<comment type="subcellular location">
    <subcellularLocation>
        <location evidence="1">Cell inner membrane</location>
        <topology evidence="1">Single-pass membrane protein</topology>
        <orientation evidence="1">Periplasmic side</orientation>
    </subcellularLocation>
</comment>
<dbReference type="SUPFAM" id="SSF81901">
    <property type="entry name" value="HCP-like"/>
    <property type="match status" value="1"/>
</dbReference>
<keyword evidence="9" id="KW-0472">Membrane</keyword>
<evidence type="ECO:0000313" key="13">
    <source>
        <dbReference type="Proteomes" id="UP000004374"/>
    </source>
</evidence>
<dbReference type="GO" id="GO:0005886">
    <property type="term" value="C:plasma membrane"/>
    <property type="evidence" value="ECO:0007669"/>
    <property type="project" value="UniProtKB-SubCell"/>
</dbReference>
<keyword evidence="10" id="KW-0732">Signal</keyword>
<dbReference type="AlphaFoldDB" id="I1E2A9"/>
<keyword evidence="5" id="KW-0997">Cell inner membrane</keyword>
<dbReference type="Proteomes" id="UP000004374">
    <property type="component" value="Unassembled WGS sequence"/>
</dbReference>
<keyword evidence="4" id="KW-1003">Cell membrane</keyword>
<feature type="domain" description="TonB C-terminal" evidence="11">
    <location>
        <begin position="126"/>
        <end position="221"/>
    </location>
</feature>
<keyword evidence="13" id="KW-1185">Reference proteome</keyword>
<dbReference type="RefSeq" id="WP_008223993.1">
    <property type="nucleotide sequence ID" value="NZ_BAFK01000028.1"/>
</dbReference>
<feature type="chain" id="PRO_5003639130" description="TonB C-terminal domain-containing protein" evidence="10">
    <location>
        <begin position="18"/>
        <end position="439"/>
    </location>
</feature>
<proteinExistence type="inferred from homology"/>
<keyword evidence="7" id="KW-0653">Protein transport</keyword>
<dbReference type="InterPro" id="IPR006260">
    <property type="entry name" value="TonB/TolA_C"/>
</dbReference>
<keyword evidence="3" id="KW-0813">Transport</keyword>
<gene>
    <name evidence="12" type="ORF">RNAN_3461</name>
</gene>
<dbReference type="STRING" id="562729.RNAN_3461"/>
<dbReference type="SUPFAM" id="SSF74653">
    <property type="entry name" value="TolA/TonB C-terminal domain"/>
    <property type="match status" value="1"/>
</dbReference>
<dbReference type="InterPro" id="IPR006597">
    <property type="entry name" value="Sel1-like"/>
</dbReference>
<dbReference type="Pfam" id="PF03544">
    <property type="entry name" value="TonB_C"/>
    <property type="match status" value="1"/>
</dbReference>
<organism evidence="12 13">
    <name type="scientific">Rheinheimera nanhaiensis E407-8</name>
    <dbReference type="NCBI Taxonomy" id="562729"/>
    <lineage>
        <taxon>Bacteria</taxon>
        <taxon>Pseudomonadati</taxon>
        <taxon>Pseudomonadota</taxon>
        <taxon>Gammaproteobacteria</taxon>
        <taxon>Chromatiales</taxon>
        <taxon>Chromatiaceae</taxon>
        <taxon>Rheinheimera</taxon>
    </lineage>
</organism>
<evidence type="ECO:0000256" key="1">
    <source>
        <dbReference type="ARBA" id="ARBA00004383"/>
    </source>
</evidence>
<dbReference type="EMBL" id="BAFK01000028">
    <property type="protein sequence ID" value="GAB60437.1"/>
    <property type="molecule type" value="Genomic_DNA"/>
</dbReference>
<comment type="similarity">
    <text evidence="2">Belongs to the TonB family.</text>
</comment>
<feature type="signal peptide" evidence="10">
    <location>
        <begin position="1"/>
        <end position="17"/>
    </location>
</feature>
<dbReference type="GO" id="GO:0055085">
    <property type="term" value="P:transmembrane transport"/>
    <property type="evidence" value="ECO:0007669"/>
    <property type="project" value="InterPro"/>
</dbReference>
<dbReference type="InterPro" id="IPR037682">
    <property type="entry name" value="TonB_C"/>
</dbReference>
<evidence type="ECO:0000256" key="4">
    <source>
        <dbReference type="ARBA" id="ARBA00022475"/>
    </source>
</evidence>
<dbReference type="Gene3D" id="3.30.2420.10">
    <property type="entry name" value="TonB"/>
    <property type="match status" value="1"/>
</dbReference>
<dbReference type="Gene3D" id="1.25.40.10">
    <property type="entry name" value="Tetratricopeptide repeat domain"/>
    <property type="match status" value="1"/>
</dbReference>
<dbReference type="SMART" id="SM00671">
    <property type="entry name" value="SEL1"/>
    <property type="match status" value="1"/>
</dbReference>
<evidence type="ECO:0000256" key="9">
    <source>
        <dbReference type="ARBA" id="ARBA00023136"/>
    </source>
</evidence>
<dbReference type="PANTHER" id="PTHR33446">
    <property type="entry name" value="PROTEIN TONB-RELATED"/>
    <property type="match status" value="1"/>
</dbReference>
<evidence type="ECO:0000256" key="8">
    <source>
        <dbReference type="ARBA" id="ARBA00022989"/>
    </source>
</evidence>
<dbReference type="NCBIfam" id="TIGR01352">
    <property type="entry name" value="tonB_Cterm"/>
    <property type="match status" value="1"/>
</dbReference>
<dbReference type="InterPro" id="IPR051045">
    <property type="entry name" value="TonB-dependent_transducer"/>
</dbReference>
<evidence type="ECO:0000313" key="12">
    <source>
        <dbReference type="EMBL" id="GAB60437.1"/>
    </source>
</evidence>
<evidence type="ECO:0000256" key="6">
    <source>
        <dbReference type="ARBA" id="ARBA00022692"/>
    </source>
</evidence>
<evidence type="ECO:0000256" key="5">
    <source>
        <dbReference type="ARBA" id="ARBA00022519"/>
    </source>
</evidence>
<sequence>MKKWLGLALLCCSTVQADMLDALKAYEQKNYAEAQQQFAELLPLGNELAAFNLGVMAYQGEGQDKDLTSALAYFKLAAALKHPQAEQLLTQIQAELNAEQLSQAESQLARLQRAVTIQPISLEKSPEKVLPEPVKRVAPDYPMEAARKGLFGYVTLRFLVDEAGQVTAIDTLDAYPEKVFNKSAMRAVKRWQYEATGAKHMLKVRLDYSLGDGITKVSEIEKLEQKHQLWQFASAGAPQYQFVLGTLLSLLEIQSHNGFWFDPDLPLSAQPDFSIYKNRAHLKADLDGFWGYAVVRVDQQGVITEQLRTEFDSKSTLSSLIGHKLEGKVESDVYRLYRHADQRSRRVAVVPSVTAPASMSAMFWWEQAAKNGNLEAQRVMAAHNTQWENYLLAQQDGEVMAWAGTRLILEGQREQGMQLLEQAIAKNYQPAKEMKQQFM</sequence>
<dbReference type="InterPro" id="IPR011990">
    <property type="entry name" value="TPR-like_helical_dom_sf"/>
</dbReference>
<reference evidence="12 13" key="1">
    <citation type="journal article" date="2012" name="J. Bacteriol.">
        <title>Genome Sequence of the Protease-Producing Bacterium Rheinheimera nanhaiensis E407-8T, Isolated from Deep-Sea Sediment of the South China Sea.</title>
        <authorList>
            <person name="Zhang X.-Y."/>
            <person name="Zhang Y.-J."/>
            <person name="Qin Q.-L."/>
            <person name="Xie B.-B."/>
            <person name="Chen X.-L."/>
            <person name="Zhou B.-C."/>
            <person name="Zhang Y.-Z."/>
        </authorList>
    </citation>
    <scope>NUCLEOTIDE SEQUENCE [LARGE SCALE GENOMIC DNA]</scope>
    <source>
        <strain evidence="12 13">E407-8</strain>
    </source>
</reference>
<dbReference type="OrthoDB" id="8561742at2"/>
<dbReference type="PROSITE" id="PS52015">
    <property type="entry name" value="TONB_CTD"/>
    <property type="match status" value="1"/>
</dbReference>
<keyword evidence="6" id="KW-0812">Transmembrane</keyword>
<keyword evidence="8" id="KW-1133">Transmembrane helix</keyword>
<evidence type="ECO:0000259" key="11">
    <source>
        <dbReference type="PROSITE" id="PS52015"/>
    </source>
</evidence>
<evidence type="ECO:0000256" key="3">
    <source>
        <dbReference type="ARBA" id="ARBA00022448"/>
    </source>
</evidence>
<evidence type="ECO:0000256" key="2">
    <source>
        <dbReference type="ARBA" id="ARBA00006555"/>
    </source>
</evidence>
<dbReference type="GO" id="GO:0015031">
    <property type="term" value="P:protein transport"/>
    <property type="evidence" value="ECO:0007669"/>
    <property type="project" value="UniProtKB-KW"/>
</dbReference>
<accession>I1E2A9</accession>
<dbReference type="PANTHER" id="PTHR33446:SF14">
    <property type="entry name" value="PROTEIN TONB"/>
    <property type="match status" value="1"/>
</dbReference>
<evidence type="ECO:0000256" key="7">
    <source>
        <dbReference type="ARBA" id="ARBA00022927"/>
    </source>
</evidence>
<protein>
    <recommendedName>
        <fullName evidence="11">TonB C-terminal domain-containing protein</fullName>
    </recommendedName>
</protein>
<evidence type="ECO:0000256" key="10">
    <source>
        <dbReference type="SAM" id="SignalP"/>
    </source>
</evidence>